<dbReference type="Pfam" id="PF26593">
    <property type="entry name" value="TraC-like"/>
    <property type="match status" value="1"/>
</dbReference>
<dbReference type="STRING" id="1802457.A3F15_00715"/>
<evidence type="ECO:0000259" key="1">
    <source>
        <dbReference type="Pfam" id="PF26593"/>
    </source>
</evidence>
<name>A0A1G2RCP8_9BACT</name>
<sequence length="214" mass="24632">MAQLTTQQFLEVAQIKEGVVVLKNKGMRGILMVSSLNFALKSAEEQDAILYQFQSFLNALDFSCQIVVQSRRLNITGYLEKLEGLEQKQKTELLKVQTKEYRAFIKQLVEENAILTKNFFVVVPYAVSEMVGFDSSQKGVLQKAKIPTLTEENFHRCKIQLWQRMEYVALGLRRCGLQSVPLTTPEIVELFWGLYHPKEAEIGFYPEFPMELII</sequence>
<comment type="caution">
    <text evidence="2">The sequence shown here is derived from an EMBL/GenBank/DDBJ whole genome shotgun (WGS) entry which is preliminary data.</text>
</comment>
<accession>A0A1G2RCP8</accession>
<dbReference type="EMBL" id="MHUC01000039">
    <property type="protein sequence ID" value="OHA70032.1"/>
    <property type="molecule type" value="Genomic_DNA"/>
</dbReference>
<protein>
    <recommendedName>
        <fullName evidence="1">TraC-like domain-containing protein</fullName>
    </recommendedName>
</protein>
<evidence type="ECO:0000313" key="2">
    <source>
        <dbReference type="EMBL" id="OHA70032.1"/>
    </source>
</evidence>
<evidence type="ECO:0000313" key="3">
    <source>
        <dbReference type="Proteomes" id="UP000177078"/>
    </source>
</evidence>
<dbReference type="Proteomes" id="UP000177078">
    <property type="component" value="Unassembled WGS sequence"/>
</dbReference>
<dbReference type="InterPro" id="IPR058596">
    <property type="entry name" value="TraC-like_dom"/>
</dbReference>
<feature type="domain" description="TraC-like" evidence="1">
    <location>
        <begin position="20"/>
        <end position="148"/>
    </location>
</feature>
<proteinExistence type="predicted"/>
<organism evidence="2 3">
    <name type="scientific">Candidatus Wildermuthbacteria bacterium RIFCSPHIGHO2_12_FULL_40_12</name>
    <dbReference type="NCBI Taxonomy" id="1802457"/>
    <lineage>
        <taxon>Bacteria</taxon>
        <taxon>Candidatus Wildermuthiibacteriota</taxon>
    </lineage>
</organism>
<dbReference type="AlphaFoldDB" id="A0A1G2RCP8"/>
<reference evidence="2 3" key="1">
    <citation type="journal article" date="2016" name="Nat. Commun.">
        <title>Thousands of microbial genomes shed light on interconnected biogeochemical processes in an aquifer system.</title>
        <authorList>
            <person name="Anantharaman K."/>
            <person name="Brown C.T."/>
            <person name="Hug L.A."/>
            <person name="Sharon I."/>
            <person name="Castelle C.J."/>
            <person name="Probst A.J."/>
            <person name="Thomas B.C."/>
            <person name="Singh A."/>
            <person name="Wilkins M.J."/>
            <person name="Karaoz U."/>
            <person name="Brodie E.L."/>
            <person name="Williams K.H."/>
            <person name="Hubbard S.S."/>
            <person name="Banfield J.F."/>
        </authorList>
    </citation>
    <scope>NUCLEOTIDE SEQUENCE [LARGE SCALE GENOMIC DNA]</scope>
</reference>
<gene>
    <name evidence="2" type="ORF">A3F15_00715</name>
</gene>